<proteinExistence type="predicted"/>
<evidence type="ECO:0000313" key="2">
    <source>
        <dbReference type="Proteomes" id="UP000828922"/>
    </source>
</evidence>
<gene>
    <name evidence="1" type="ORF">CY35_07G040400</name>
</gene>
<reference evidence="2" key="1">
    <citation type="journal article" date="2022" name="New Phytol.">
        <title>Phylogenomic structure and speciation in an emerging model: the Sphagnum magellanicum complex (Bryophyta).</title>
        <authorList>
            <person name="Shaw A.J."/>
            <person name="Piatkowski B."/>
            <person name="Duffy A.M."/>
            <person name="Aguero B."/>
            <person name="Imwattana K."/>
            <person name="Nieto-Lugilde M."/>
            <person name="Healey A."/>
            <person name="Weston D.J."/>
            <person name="Patel M.N."/>
            <person name="Schmutz J."/>
            <person name="Grimwood J."/>
            <person name="Yavitt J.B."/>
            <person name="Hassel K."/>
            <person name="Stenoien H.K."/>
            <person name="Flatberg K.I."/>
            <person name="Bickford C.P."/>
            <person name="Hicks K.A."/>
        </authorList>
    </citation>
    <scope>NUCLEOTIDE SEQUENCE [LARGE SCALE GENOMIC DNA]</scope>
</reference>
<comment type="caution">
    <text evidence="1">The sequence shown here is derived from an EMBL/GenBank/DDBJ whole genome shotgun (WGS) entry which is preliminary data.</text>
</comment>
<dbReference type="Proteomes" id="UP000828922">
    <property type="component" value="Linkage Group LG07"/>
</dbReference>
<accession>A0ACB8HK99</accession>
<protein>
    <submittedName>
        <fullName evidence="1">Uncharacterized protein</fullName>
    </submittedName>
</protein>
<name>A0ACB8HK99_9BRYO</name>
<organism evidence="1 2">
    <name type="scientific">Sphagnum magellanicum</name>
    <dbReference type="NCBI Taxonomy" id="128215"/>
    <lineage>
        <taxon>Eukaryota</taxon>
        <taxon>Viridiplantae</taxon>
        <taxon>Streptophyta</taxon>
        <taxon>Embryophyta</taxon>
        <taxon>Bryophyta</taxon>
        <taxon>Sphagnophytina</taxon>
        <taxon>Sphagnopsida</taxon>
        <taxon>Sphagnales</taxon>
        <taxon>Sphagnaceae</taxon>
        <taxon>Sphagnum</taxon>
    </lineage>
</organism>
<evidence type="ECO:0000313" key="1">
    <source>
        <dbReference type="EMBL" id="KAH9556645.1"/>
    </source>
</evidence>
<sequence>MIGLLWSIGQGIFCSVTRPLWHLFWFLWHLYVSVWSAVLNWLSIILWKPAWLLTAFRDKKELELQLHGLQTNYEVTTLQNGQLQKKLESYMRDRRRTIGALESEKETAIALRNRVKELERENQRLLENERYLKRGFAEATAKGLLATATLDAEGKPLELAKLDLQLDTQLDELQFEEGDANLDTADELLQLEKRVSDLTLLRAKDVASNSLQGNLIQWGRLQPGHMTHSSIDHPRSLFRSDSKEFKDVGSPLVVESEQEVAFASSVFSAMLLTLVAVISMEAKDPCAPLRNALLMVVALSLANVVKFFTKVESRQGIYAVALISLNFFMLGTLAYPSLPYIGRFASVVLWSIGGRTLKLFGFESLRTSNLELQQSIERT</sequence>
<dbReference type="EMBL" id="CM038913">
    <property type="protein sequence ID" value="KAH9556645.1"/>
    <property type="molecule type" value="Genomic_DNA"/>
</dbReference>
<keyword evidence="2" id="KW-1185">Reference proteome</keyword>